<name>A0A975CYK9_9SPHN</name>
<dbReference type="RefSeq" id="WP_208631656.1">
    <property type="nucleotide sequence ID" value="NZ_CP059319.1"/>
</dbReference>
<sequence>MRITRFAVAVAAVLTLCACVGERVESPGNTAPSSATSVIDLVTVEGTRNLLRAEVAYRAALKLVLPRLKDRTIHGATAQAVRDVNRACTTALKLAKQAKTASEMAAHVAALTRQTVTLRSFAPG</sequence>
<dbReference type="AlphaFoldDB" id="A0A975CYK9"/>
<gene>
    <name evidence="1" type="ORF">HRJ34_14965</name>
</gene>
<organism evidence="1 2">
    <name type="scientific">Rhizorhabdus wittichii</name>
    <dbReference type="NCBI Taxonomy" id="160791"/>
    <lineage>
        <taxon>Bacteria</taxon>
        <taxon>Pseudomonadati</taxon>
        <taxon>Pseudomonadota</taxon>
        <taxon>Alphaproteobacteria</taxon>
        <taxon>Sphingomonadales</taxon>
        <taxon>Sphingomonadaceae</taxon>
        <taxon>Rhizorhabdus</taxon>
    </lineage>
</organism>
<evidence type="ECO:0000313" key="1">
    <source>
        <dbReference type="EMBL" id="QTH19674.1"/>
    </source>
</evidence>
<dbReference type="EMBL" id="CP059319">
    <property type="protein sequence ID" value="QTH19674.1"/>
    <property type="molecule type" value="Genomic_DNA"/>
</dbReference>
<proteinExistence type="predicted"/>
<dbReference type="PROSITE" id="PS51257">
    <property type="entry name" value="PROKAR_LIPOPROTEIN"/>
    <property type="match status" value="1"/>
</dbReference>
<reference evidence="1" key="2">
    <citation type="submission" date="2021-04" db="EMBL/GenBank/DDBJ databases">
        <title>Isolation and genomic analysis of the ibuprofen-degrading bacterium Sphingomonas strain MPO218.</title>
        <authorList>
            <person name="Aulestia M."/>
            <person name="Flores A."/>
            <person name="Mangas E.L."/>
            <person name="Perez-Pulido A.J."/>
            <person name="Santero E."/>
            <person name="Camacho E.M."/>
        </authorList>
    </citation>
    <scope>NUCLEOTIDE SEQUENCE</scope>
    <source>
        <strain evidence="1">MPO218</strain>
    </source>
</reference>
<reference evidence="1" key="1">
    <citation type="submission" date="2020-07" db="EMBL/GenBank/DDBJ databases">
        <authorList>
            <person name="Camacho E."/>
        </authorList>
    </citation>
    <scope>NUCLEOTIDE SEQUENCE</scope>
    <source>
        <strain evidence="1">MPO218</strain>
    </source>
</reference>
<protein>
    <recommendedName>
        <fullName evidence="3">Lipoprotein</fullName>
    </recommendedName>
</protein>
<evidence type="ECO:0008006" key="3">
    <source>
        <dbReference type="Google" id="ProtNLM"/>
    </source>
</evidence>
<evidence type="ECO:0000313" key="2">
    <source>
        <dbReference type="Proteomes" id="UP000664914"/>
    </source>
</evidence>
<accession>A0A975CYK9</accession>
<dbReference type="Proteomes" id="UP000664914">
    <property type="component" value="Chromosome"/>
</dbReference>